<keyword evidence="17" id="KW-0175">Coiled coil</keyword>
<keyword evidence="6 19" id="KW-0436">Ligase</keyword>
<dbReference type="Gene3D" id="3.10.310.40">
    <property type="match status" value="1"/>
</dbReference>
<dbReference type="PANTHER" id="PTHR11777:SF9">
    <property type="entry name" value="ALANINE--TRNA LIGASE, CYTOPLASMIC"/>
    <property type="match status" value="1"/>
</dbReference>
<evidence type="ECO:0000256" key="8">
    <source>
        <dbReference type="ARBA" id="ARBA00022741"/>
    </source>
</evidence>
<dbReference type="GO" id="GO:0140096">
    <property type="term" value="F:catalytic activity, acting on a protein"/>
    <property type="evidence" value="ECO:0007669"/>
    <property type="project" value="UniProtKB-ARBA"/>
</dbReference>
<evidence type="ECO:0000256" key="2">
    <source>
        <dbReference type="ARBA" id="ARBA00008226"/>
    </source>
</evidence>
<dbReference type="PROSITE" id="PS50860">
    <property type="entry name" value="AA_TRNA_LIGASE_II_ALA"/>
    <property type="match status" value="1"/>
</dbReference>
<dbReference type="InterPro" id="IPR045864">
    <property type="entry name" value="aa-tRNA-synth_II/BPL/LPL"/>
</dbReference>
<evidence type="ECO:0000256" key="6">
    <source>
        <dbReference type="ARBA" id="ARBA00022598"/>
    </source>
</evidence>
<dbReference type="InterPro" id="IPR009000">
    <property type="entry name" value="Transl_B-barrel_sf"/>
</dbReference>
<keyword evidence="8" id="KW-0547">Nucleotide-binding</keyword>
<dbReference type="FunFam" id="3.30.980.10:FF:000004">
    <property type="entry name" value="Alanine--tRNA ligase, cytoplasmic"/>
    <property type="match status" value="1"/>
</dbReference>
<dbReference type="SUPFAM" id="SSF101353">
    <property type="entry name" value="Putative anticodon-binding domain of alanyl-tRNA synthetase (AlaRS)"/>
    <property type="match status" value="1"/>
</dbReference>
<dbReference type="NCBIfam" id="TIGR00344">
    <property type="entry name" value="alaS"/>
    <property type="match status" value="1"/>
</dbReference>
<dbReference type="InterPro" id="IPR018165">
    <property type="entry name" value="Ala-tRNA-synth_IIc_core"/>
</dbReference>
<dbReference type="SUPFAM" id="SSF55681">
    <property type="entry name" value="Class II aaRS and biotin synthetases"/>
    <property type="match status" value="1"/>
</dbReference>
<evidence type="ECO:0000256" key="1">
    <source>
        <dbReference type="ARBA" id="ARBA00001947"/>
    </source>
</evidence>
<keyword evidence="10" id="KW-0067">ATP-binding</keyword>
<dbReference type="SMART" id="SM00863">
    <property type="entry name" value="tRNA_SAD"/>
    <property type="match status" value="1"/>
</dbReference>
<keyword evidence="7" id="KW-0479">Metal-binding</keyword>
<dbReference type="Gene3D" id="6.10.250.550">
    <property type="match status" value="1"/>
</dbReference>
<dbReference type="GO" id="GO:0002161">
    <property type="term" value="F:aminoacyl-tRNA deacylase activity"/>
    <property type="evidence" value="ECO:0007669"/>
    <property type="project" value="TreeGrafter"/>
</dbReference>
<evidence type="ECO:0000256" key="4">
    <source>
        <dbReference type="ARBA" id="ARBA00017959"/>
    </source>
</evidence>
<dbReference type="InterPro" id="IPR018162">
    <property type="entry name" value="Ala-tRNA-ligase_IIc_anticod-bd"/>
</dbReference>
<dbReference type="Pfam" id="PF02272">
    <property type="entry name" value="DHHA1"/>
    <property type="match status" value="1"/>
</dbReference>
<evidence type="ECO:0000256" key="15">
    <source>
        <dbReference type="ARBA" id="ARBA00048300"/>
    </source>
</evidence>
<dbReference type="InterPro" id="IPR023033">
    <property type="entry name" value="Ala_tRNA_ligase_euk/bac"/>
</dbReference>
<dbReference type="AlphaFoldDB" id="A0A9D2MVF6"/>
<dbReference type="GO" id="GO:0000049">
    <property type="term" value="F:tRNA binding"/>
    <property type="evidence" value="ECO:0007669"/>
    <property type="project" value="UniProtKB-KW"/>
</dbReference>
<dbReference type="SUPFAM" id="SSF55186">
    <property type="entry name" value="ThrRS/AlaRS common domain"/>
    <property type="match status" value="1"/>
</dbReference>
<dbReference type="GO" id="GO:0046872">
    <property type="term" value="F:metal ion binding"/>
    <property type="evidence" value="ECO:0007669"/>
    <property type="project" value="UniProtKB-KW"/>
</dbReference>
<dbReference type="InterPro" id="IPR002318">
    <property type="entry name" value="Ala-tRNA-lgiase_IIc"/>
</dbReference>
<dbReference type="Proteomes" id="UP000826793">
    <property type="component" value="Unassembled WGS sequence"/>
</dbReference>
<keyword evidence="9" id="KW-0862">Zinc</keyword>
<evidence type="ECO:0000313" key="20">
    <source>
        <dbReference type="Proteomes" id="UP000826793"/>
    </source>
</evidence>
<evidence type="ECO:0000256" key="14">
    <source>
        <dbReference type="ARBA" id="ARBA00024779"/>
    </source>
</evidence>
<dbReference type="Pfam" id="PF07973">
    <property type="entry name" value="tRNA_SAD"/>
    <property type="match status" value="1"/>
</dbReference>
<accession>A0A9D2MVF6</accession>
<evidence type="ECO:0000256" key="9">
    <source>
        <dbReference type="ARBA" id="ARBA00022833"/>
    </source>
</evidence>
<evidence type="ECO:0000256" key="12">
    <source>
        <dbReference type="ARBA" id="ARBA00022917"/>
    </source>
</evidence>
<dbReference type="InterPro" id="IPR003156">
    <property type="entry name" value="DHHA1_dom"/>
</dbReference>
<dbReference type="GO" id="GO:0006419">
    <property type="term" value="P:alanyl-tRNA aminoacylation"/>
    <property type="evidence" value="ECO:0007669"/>
    <property type="project" value="UniProtKB-UniRule"/>
</dbReference>
<evidence type="ECO:0000256" key="16">
    <source>
        <dbReference type="NCBIfam" id="TIGR00344"/>
    </source>
</evidence>
<evidence type="ECO:0000256" key="5">
    <source>
        <dbReference type="ARBA" id="ARBA00022555"/>
    </source>
</evidence>
<evidence type="ECO:0000256" key="3">
    <source>
        <dbReference type="ARBA" id="ARBA00013168"/>
    </source>
</evidence>
<name>A0A9D2MVF6_9FIRM</name>
<sequence>PKEKLYISVYENDDEAWDIWTKEIGVEESHMKRLGKEDNFWEHGSGPCGPCSEIYFDRGEKHGCGKPTCGVGCDCDRFVEVWNLVFSQFDNDGHGNYTDLVQKNIDTGMGLERLACVMQDVDNLFLVDTVQNIMKKICQIAGVNYGDDPKKDVSLRVITDHIRSTVFMIGDGVLPSNEGRGYVLRRLLRRASRHGKLLGIQGAFLKDVVDTVIQENEKAYPELREKRETIQKVVSFEEESFAKTIDQGMALLNELIDKADSQVFSGDNAFTLNDTYGFPLDLTKEILSERGMQVDEERFRQLMQEQRERARNARKNAGADAWKGEGSAASGLPETVFTGYTQLEGDGKVLAIIQNGQQVDTADEGAEVSVVLDTTPFYGEGGGQVGDTGALEAEGVRVDVIDTTKHEGVYLHRAVVSEGTLHVGDTLTAKVDVSRREAIMRNHTAAHLLQATLRRVLGDHVEQAGQLVNENHVRFDFTHFSALTPEELAQVELLVNQEILRAVPVTMQEMPIEEARKSGAMALFGEKYGDVVRVVSVEDGFSKEFCGGTHMDNTARLGLFKVLSESSVASGVRRIEGVTGMGVLALLGTQAATLLDTARSMKVANPMELPLHAQQMMTQLKEKDKEIESLHAKLAQNRLEGVFQNAQDVEGVKVVYALLSGTGSDALRALCDKAKERGEAIAAVFAGISGGKATLAAVCSKEAQAKGLKAGVLVKEVAQLCGGNGGGRPDFAMAGAKDQSKLDDALAAVPELVKKQIG</sequence>
<evidence type="ECO:0000313" key="19">
    <source>
        <dbReference type="EMBL" id="HJB98348.1"/>
    </source>
</evidence>
<organism evidence="19 20">
    <name type="scientific">Candidatus Acutalibacter pullicola</name>
    <dbReference type="NCBI Taxonomy" id="2838417"/>
    <lineage>
        <taxon>Bacteria</taxon>
        <taxon>Bacillati</taxon>
        <taxon>Bacillota</taxon>
        <taxon>Clostridia</taxon>
        <taxon>Eubacteriales</taxon>
        <taxon>Acutalibacteraceae</taxon>
        <taxon>Acutalibacter</taxon>
    </lineage>
</organism>
<comment type="function">
    <text evidence="14">Catalyzes the attachment of alanine to tRNA(Ala) in a two-step reaction: alanine is first activated by ATP to form Ala-AMP and then transferred to the acceptor end of tRNA(Ala). Also edits incorrectly charged Ser-tRNA(Ala) and Gly-tRNA(Ala) via its editing domain.</text>
</comment>
<comment type="catalytic activity">
    <reaction evidence="15">
        <text>tRNA(Ala) + L-alanine + ATP = L-alanyl-tRNA(Ala) + AMP + diphosphate</text>
        <dbReference type="Rhea" id="RHEA:12540"/>
        <dbReference type="Rhea" id="RHEA-COMP:9657"/>
        <dbReference type="Rhea" id="RHEA-COMP:9923"/>
        <dbReference type="ChEBI" id="CHEBI:30616"/>
        <dbReference type="ChEBI" id="CHEBI:33019"/>
        <dbReference type="ChEBI" id="CHEBI:57972"/>
        <dbReference type="ChEBI" id="CHEBI:78442"/>
        <dbReference type="ChEBI" id="CHEBI:78497"/>
        <dbReference type="ChEBI" id="CHEBI:456215"/>
        <dbReference type="EC" id="6.1.1.7"/>
    </reaction>
</comment>
<dbReference type="EMBL" id="DWXG01000054">
    <property type="protein sequence ID" value="HJB98348.1"/>
    <property type="molecule type" value="Genomic_DNA"/>
</dbReference>
<evidence type="ECO:0000256" key="17">
    <source>
        <dbReference type="SAM" id="Coils"/>
    </source>
</evidence>
<dbReference type="FunFam" id="3.30.54.20:FF:000001">
    <property type="entry name" value="Alanine--tRNA ligase"/>
    <property type="match status" value="1"/>
</dbReference>
<proteinExistence type="inferred from homology"/>
<keyword evidence="11" id="KW-0694">RNA-binding</keyword>
<feature type="domain" description="Alanyl-transfer RNA synthetases family profile" evidence="18">
    <location>
        <begin position="1"/>
        <end position="589"/>
    </location>
</feature>
<dbReference type="PANTHER" id="PTHR11777">
    <property type="entry name" value="ALANYL-TRNA SYNTHETASE"/>
    <property type="match status" value="1"/>
</dbReference>
<evidence type="ECO:0000256" key="11">
    <source>
        <dbReference type="ARBA" id="ARBA00022884"/>
    </source>
</evidence>
<dbReference type="InterPro" id="IPR018163">
    <property type="entry name" value="Thr/Ala-tRNA-synth_IIc_edit"/>
</dbReference>
<keyword evidence="5" id="KW-0820">tRNA-binding</keyword>
<protein>
    <recommendedName>
        <fullName evidence="4 16">Alanine--tRNA ligase</fullName>
        <ecNumber evidence="3 16">6.1.1.7</ecNumber>
    </recommendedName>
</protein>
<gene>
    <name evidence="19" type="primary">alaS</name>
    <name evidence="19" type="ORF">H9710_07190</name>
</gene>
<dbReference type="InterPro" id="IPR050058">
    <property type="entry name" value="Ala-tRNA_ligase"/>
</dbReference>
<evidence type="ECO:0000259" key="18">
    <source>
        <dbReference type="PROSITE" id="PS50860"/>
    </source>
</evidence>
<dbReference type="FunFam" id="2.40.30.130:FF:000001">
    <property type="entry name" value="Alanine--tRNA ligase"/>
    <property type="match status" value="1"/>
</dbReference>
<comment type="similarity">
    <text evidence="2">Belongs to the class-II aminoacyl-tRNA synthetase family.</text>
</comment>
<dbReference type="SUPFAM" id="SSF50447">
    <property type="entry name" value="Translation proteins"/>
    <property type="match status" value="1"/>
</dbReference>
<dbReference type="GO" id="GO:0016740">
    <property type="term" value="F:transferase activity"/>
    <property type="evidence" value="ECO:0007669"/>
    <property type="project" value="UniProtKB-ARBA"/>
</dbReference>
<reference evidence="19" key="1">
    <citation type="journal article" date="2021" name="PeerJ">
        <title>Extensive microbial diversity within the chicken gut microbiome revealed by metagenomics and culture.</title>
        <authorList>
            <person name="Gilroy R."/>
            <person name="Ravi A."/>
            <person name="Getino M."/>
            <person name="Pursley I."/>
            <person name="Horton D.L."/>
            <person name="Alikhan N.F."/>
            <person name="Baker D."/>
            <person name="Gharbi K."/>
            <person name="Hall N."/>
            <person name="Watson M."/>
            <person name="Adriaenssens E.M."/>
            <person name="Foster-Nyarko E."/>
            <person name="Jarju S."/>
            <person name="Secka A."/>
            <person name="Antonio M."/>
            <person name="Oren A."/>
            <person name="Chaudhuri R.R."/>
            <person name="La Ragione R."/>
            <person name="Hildebrand F."/>
            <person name="Pallen M.J."/>
        </authorList>
    </citation>
    <scope>NUCLEOTIDE SEQUENCE</scope>
    <source>
        <strain evidence="19">CHK185-1770</strain>
    </source>
</reference>
<feature type="non-terminal residue" evidence="19">
    <location>
        <position position="1"/>
    </location>
</feature>
<dbReference type="HAMAP" id="MF_00036_B">
    <property type="entry name" value="Ala_tRNA_synth_B"/>
    <property type="match status" value="1"/>
</dbReference>
<comment type="cofactor">
    <cofactor evidence="1">
        <name>Zn(2+)</name>
        <dbReference type="ChEBI" id="CHEBI:29105"/>
    </cofactor>
</comment>
<dbReference type="PRINTS" id="PR00980">
    <property type="entry name" value="TRNASYNTHALA"/>
</dbReference>
<evidence type="ECO:0000256" key="10">
    <source>
        <dbReference type="ARBA" id="ARBA00022840"/>
    </source>
</evidence>
<dbReference type="InterPro" id="IPR012947">
    <property type="entry name" value="tRNA_SAD"/>
</dbReference>
<dbReference type="Pfam" id="PF01411">
    <property type="entry name" value="tRNA-synt_2c"/>
    <property type="match status" value="1"/>
</dbReference>
<dbReference type="FunFam" id="3.10.310.40:FF:000001">
    <property type="entry name" value="Alanine--tRNA ligase"/>
    <property type="match status" value="1"/>
</dbReference>
<reference evidence="19" key="2">
    <citation type="submission" date="2021-04" db="EMBL/GenBank/DDBJ databases">
        <authorList>
            <person name="Gilroy R."/>
        </authorList>
    </citation>
    <scope>NUCLEOTIDE SEQUENCE</scope>
    <source>
        <strain evidence="19">CHK185-1770</strain>
    </source>
</reference>
<feature type="coiled-coil region" evidence="17">
    <location>
        <begin position="613"/>
        <end position="640"/>
    </location>
</feature>
<evidence type="ECO:0000256" key="7">
    <source>
        <dbReference type="ARBA" id="ARBA00022723"/>
    </source>
</evidence>
<comment type="caution">
    <text evidence="19">The sequence shown here is derived from an EMBL/GenBank/DDBJ whole genome shotgun (WGS) entry which is preliminary data.</text>
</comment>
<dbReference type="Gene3D" id="3.30.980.10">
    <property type="entry name" value="Threonyl-trna Synthetase, Chain A, domain 2"/>
    <property type="match status" value="1"/>
</dbReference>
<dbReference type="InterPro" id="IPR018164">
    <property type="entry name" value="Ala-tRNA-synth_IIc_N"/>
</dbReference>
<dbReference type="GO" id="GO:0004813">
    <property type="term" value="F:alanine-tRNA ligase activity"/>
    <property type="evidence" value="ECO:0007669"/>
    <property type="project" value="UniProtKB-UniRule"/>
</dbReference>
<dbReference type="Gene3D" id="3.30.54.20">
    <property type="match status" value="1"/>
</dbReference>
<dbReference type="GO" id="GO:0005524">
    <property type="term" value="F:ATP binding"/>
    <property type="evidence" value="ECO:0007669"/>
    <property type="project" value="UniProtKB-KW"/>
</dbReference>
<keyword evidence="13" id="KW-0030">Aminoacyl-tRNA synthetase</keyword>
<dbReference type="Gene3D" id="2.40.30.130">
    <property type="match status" value="1"/>
</dbReference>
<dbReference type="EC" id="6.1.1.7" evidence="3 16"/>
<dbReference type="Gene3D" id="3.30.930.10">
    <property type="entry name" value="Bira Bifunctional Protein, Domain 2"/>
    <property type="match status" value="1"/>
</dbReference>
<dbReference type="GO" id="GO:0005829">
    <property type="term" value="C:cytosol"/>
    <property type="evidence" value="ECO:0007669"/>
    <property type="project" value="TreeGrafter"/>
</dbReference>
<evidence type="ECO:0000256" key="13">
    <source>
        <dbReference type="ARBA" id="ARBA00023146"/>
    </source>
</evidence>
<keyword evidence="12" id="KW-0648">Protein biosynthesis</keyword>